<feature type="transmembrane region" description="Helical" evidence="1">
    <location>
        <begin position="31"/>
        <end position="55"/>
    </location>
</feature>
<protein>
    <submittedName>
        <fullName evidence="2">Uncharacterized protein</fullName>
    </submittedName>
</protein>
<reference evidence="2 3" key="1">
    <citation type="submission" date="2017-04" db="EMBL/GenBank/DDBJ databases">
        <title>Draft genome sequence of Zooshikella ganghwensis VG4 isolated from Red Sea sediments.</title>
        <authorList>
            <person name="Rehman Z."/>
            <person name="Alam I."/>
            <person name="Kamau A."/>
            <person name="Bajic V."/>
            <person name="Leiknes T."/>
        </authorList>
    </citation>
    <scope>NUCLEOTIDE SEQUENCE [LARGE SCALE GENOMIC DNA]</scope>
    <source>
        <strain evidence="2 3">VG4</strain>
    </source>
</reference>
<accession>A0A4P9VKE2</accession>
<dbReference type="Proteomes" id="UP000257039">
    <property type="component" value="Unassembled WGS sequence"/>
</dbReference>
<evidence type="ECO:0000313" key="3">
    <source>
        <dbReference type="Proteomes" id="UP000257039"/>
    </source>
</evidence>
<gene>
    <name evidence="2" type="ORF">B9G39_09870</name>
</gene>
<keyword evidence="1" id="KW-0812">Transmembrane</keyword>
<keyword evidence="3" id="KW-1185">Reference proteome</keyword>
<dbReference type="RefSeq" id="WP_094786987.1">
    <property type="nucleotide sequence ID" value="NZ_NDXW01000001.1"/>
</dbReference>
<evidence type="ECO:0000256" key="1">
    <source>
        <dbReference type="SAM" id="Phobius"/>
    </source>
</evidence>
<dbReference type="EMBL" id="NDXW01000001">
    <property type="protein sequence ID" value="RDH43723.1"/>
    <property type="molecule type" value="Genomic_DNA"/>
</dbReference>
<name>A0A4P9VKE2_9GAMM</name>
<feature type="transmembrane region" description="Helical" evidence="1">
    <location>
        <begin position="91"/>
        <end position="114"/>
    </location>
</feature>
<keyword evidence="1" id="KW-0472">Membrane</keyword>
<organism evidence="2 3">
    <name type="scientific">Zooshikella ganghwensis</name>
    <dbReference type="NCBI Taxonomy" id="202772"/>
    <lineage>
        <taxon>Bacteria</taxon>
        <taxon>Pseudomonadati</taxon>
        <taxon>Pseudomonadota</taxon>
        <taxon>Gammaproteobacteria</taxon>
        <taxon>Oceanospirillales</taxon>
        <taxon>Zooshikellaceae</taxon>
        <taxon>Zooshikella</taxon>
    </lineage>
</organism>
<sequence length="170" mass="19631">MGENIYQRPKALLQDNQTPEALITHVKKPKIVWVIVAWIFLCLGIVFRGIFSQLLEPLSLDEQTAKQLSLLPMFMVVFLMVGVRKLHKISCYIAGGVFILFSLFQIISLAFFFTEYGIKSSILAVVIYVIPSALCSYWLLKPSSRELYTRYSAYKYNESMKKIATKRLYR</sequence>
<feature type="transmembrane region" description="Helical" evidence="1">
    <location>
        <begin position="67"/>
        <end position="84"/>
    </location>
</feature>
<dbReference type="AlphaFoldDB" id="A0A4P9VKE2"/>
<keyword evidence="1" id="KW-1133">Transmembrane helix</keyword>
<proteinExistence type="predicted"/>
<feature type="transmembrane region" description="Helical" evidence="1">
    <location>
        <begin position="120"/>
        <end position="140"/>
    </location>
</feature>
<evidence type="ECO:0000313" key="2">
    <source>
        <dbReference type="EMBL" id="RDH43723.1"/>
    </source>
</evidence>
<comment type="caution">
    <text evidence="2">The sequence shown here is derived from an EMBL/GenBank/DDBJ whole genome shotgun (WGS) entry which is preliminary data.</text>
</comment>